<dbReference type="Gene3D" id="1.10.3210.10">
    <property type="entry name" value="Hypothetical protein af1432"/>
    <property type="match status" value="1"/>
</dbReference>
<evidence type="ECO:0000256" key="1">
    <source>
        <dbReference type="SAM" id="MobiDB-lite"/>
    </source>
</evidence>
<keyword evidence="2" id="KW-1133">Transmembrane helix</keyword>
<dbReference type="PANTHER" id="PTHR36442">
    <property type="entry name" value="CYCLIC-DI-AMP PHOSPHODIESTERASE PGPH"/>
    <property type="match status" value="1"/>
</dbReference>
<evidence type="ECO:0000313" key="4">
    <source>
        <dbReference type="EMBL" id="PTQ51975.1"/>
    </source>
</evidence>
<feature type="transmembrane region" description="Helical" evidence="2">
    <location>
        <begin position="397"/>
        <end position="417"/>
    </location>
</feature>
<name>A0A2T5G710_9BACL</name>
<organism evidence="4 5">
    <name type="scientific">Brockia lithotrophica</name>
    <dbReference type="NCBI Taxonomy" id="933949"/>
    <lineage>
        <taxon>Bacteria</taxon>
        <taxon>Bacillati</taxon>
        <taxon>Bacillota</taxon>
        <taxon>Bacilli</taxon>
        <taxon>Bacillales</taxon>
        <taxon>Bacillales Family X. Incertae Sedis</taxon>
        <taxon>Brockia</taxon>
    </lineage>
</organism>
<dbReference type="Pfam" id="PF07697">
    <property type="entry name" value="7TMR-HDED"/>
    <property type="match status" value="1"/>
</dbReference>
<dbReference type="AlphaFoldDB" id="A0A2T5G710"/>
<gene>
    <name evidence="4" type="ORF">BLITH_0942</name>
</gene>
<dbReference type="Proteomes" id="UP000244016">
    <property type="component" value="Unassembled WGS sequence"/>
</dbReference>
<dbReference type="InterPro" id="IPR011624">
    <property type="entry name" value="Metal-dep_PHydrolase_7TM_extra"/>
</dbReference>
<protein>
    <recommendedName>
        <fullName evidence="3">HD domain-containing protein</fullName>
    </recommendedName>
</protein>
<evidence type="ECO:0000256" key="2">
    <source>
        <dbReference type="SAM" id="Phobius"/>
    </source>
</evidence>
<dbReference type="InterPro" id="IPR003607">
    <property type="entry name" value="HD/PDEase_dom"/>
</dbReference>
<evidence type="ECO:0000259" key="3">
    <source>
        <dbReference type="PROSITE" id="PS51831"/>
    </source>
</evidence>
<dbReference type="SMART" id="SM00471">
    <property type="entry name" value="HDc"/>
    <property type="match status" value="1"/>
</dbReference>
<dbReference type="PANTHER" id="PTHR36442:SF1">
    <property type="entry name" value="CYCLIC-DI-AMP PHOSPHODIESTERASE PGPH"/>
    <property type="match status" value="1"/>
</dbReference>
<sequence length="728" mass="79874">MLASFRRLVPRLFRPFVWVLYGLVLFFLLAQAVRVNQATIELGSRARERIVAPRTVYDAEATQRLREEAANKVEPVYTVNDAITQVQLNLVRRFYDDVIAFRGQEPEPPYADRIKKIKDELSPFSLPDDAYRTLAGVPVETLMAMENVTLYLVEQILRAGVREEELERARGLVDERMIVSDLSPAARTTVQEIGRRAIVPNVTLDKEATEAARKKAADSVSPVYIYEGDTIVDEGQVINSEVLRKLKLLGLVDPFPIKPLAGTALFALVNLGALHVSFRRIPFRSGIPQDTAHVVAGFSALLGLLAMDAFFWLSEATGRNFIYLAPFAMSSFLAALILGTSAGLVLGAHHALVAAFFFKERVGQIFDVPVFLEALLTVGVGLYRLGRAETRRDLVGASLWSGSAGAFAFFLYALLANEPLAFPDALQRFVPAFLSAPLAMVLAAGVLPAFEASFGILSPMTLLELANPNHPLLRKILLEAPGTYHHSLMVANLAEAAAEAIDADGLLCRVGAYYHDVGKTVRPAYFVENEMGGPSPHEHLSPFVSRDIIFAHVADGVRILEEHRFPKAIVDIAAQHHGTSVLRYFYARAREHDPDARVEAFRYPGPKPQFKEAAIVMLADSVEATVRSLKQPTPQEVEAAVSEVIHEKIEDGQLGECDLTMREIELIRRAFLETLAGIFHRRIEYPKLPSTGLFREGGGSDSETSRDSSGGEGAPPASGTEPSSSPSP</sequence>
<dbReference type="EMBL" id="PEBW01000003">
    <property type="protein sequence ID" value="PTQ51975.1"/>
    <property type="molecule type" value="Genomic_DNA"/>
</dbReference>
<reference evidence="4 5" key="1">
    <citation type="submission" date="2017-08" db="EMBL/GenBank/DDBJ databases">
        <title>Burning lignite coal seam in the remote Altai Mountains harbors a hydrogen-driven thermophilic microbial community.</title>
        <authorList>
            <person name="Kadnikov V.V."/>
            <person name="Mardanov A.V."/>
            <person name="Ivasenko D."/>
            <person name="Beletsky A.V."/>
            <person name="Karnachuk O.V."/>
            <person name="Ravin N.V."/>
        </authorList>
    </citation>
    <scope>NUCLEOTIDE SEQUENCE [LARGE SCALE GENOMIC DNA]</scope>
    <source>
        <strain evidence="4">AL31</strain>
    </source>
</reference>
<dbReference type="InterPro" id="IPR052722">
    <property type="entry name" value="PgpH_phosphodiesterase"/>
</dbReference>
<dbReference type="InterPro" id="IPR006675">
    <property type="entry name" value="HDIG_dom"/>
</dbReference>
<dbReference type="Pfam" id="PF01966">
    <property type="entry name" value="HD"/>
    <property type="match status" value="1"/>
</dbReference>
<feature type="domain" description="HD" evidence="3">
    <location>
        <begin position="483"/>
        <end position="625"/>
    </location>
</feature>
<dbReference type="NCBIfam" id="TIGR00277">
    <property type="entry name" value="HDIG"/>
    <property type="match status" value="1"/>
</dbReference>
<dbReference type="SUPFAM" id="SSF109604">
    <property type="entry name" value="HD-domain/PDEase-like"/>
    <property type="match status" value="1"/>
</dbReference>
<dbReference type="PROSITE" id="PS51831">
    <property type="entry name" value="HD"/>
    <property type="match status" value="1"/>
</dbReference>
<comment type="caution">
    <text evidence="4">The sequence shown here is derived from an EMBL/GenBank/DDBJ whole genome shotgun (WGS) entry which is preliminary data.</text>
</comment>
<feature type="transmembrane region" description="Helical" evidence="2">
    <location>
        <begin position="332"/>
        <end position="358"/>
    </location>
</feature>
<feature type="region of interest" description="Disordered" evidence="1">
    <location>
        <begin position="689"/>
        <end position="728"/>
    </location>
</feature>
<dbReference type="Pfam" id="PF07698">
    <property type="entry name" value="7TM-7TMR_HD"/>
    <property type="match status" value="1"/>
</dbReference>
<proteinExistence type="predicted"/>
<dbReference type="InterPro" id="IPR011621">
    <property type="entry name" value="Metal-dep_PHydrolase_7TM_intra"/>
</dbReference>
<keyword evidence="2" id="KW-0812">Transmembrane</keyword>
<feature type="transmembrane region" description="Helical" evidence="2">
    <location>
        <begin position="429"/>
        <end position="450"/>
    </location>
</feature>
<accession>A0A2T5G710</accession>
<keyword evidence="2" id="KW-0472">Membrane</keyword>
<feature type="transmembrane region" description="Helical" evidence="2">
    <location>
        <begin position="365"/>
        <end position="385"/>
    </location>
</feature>
<dbReference type="CDD" id="cd00077">
    <property type="entry name" value="HDc"/>
    <property type="match status" value="1"/>
</dbReference>
<dbReference type="InterPro" id="IPR006674">
    <property type="entry name" value="HD_domain"/>
</dbReference>
<feature type="transmembrane region" description="Helical" evidence="2">
    <location>
        <begin position="260"/>
        <end position="278"/>
    </location>
</feature>
<evidence type="ECO:0000313" key="5">
    <source>
        <dbReference type="Proteomes" id="UP000244016"/>
    </source>
</evidence>
<feature type="transmembrane region" description="Helical" evidence="2">
    <location>
        <begin position="290"/>
        <end position="312"/>
    </location>
</feature>